<dbReference type="InterPro" id="IPR037294">
    <property type="entry name" value="ABC_BtuC-like"/>
</dbReference>
<gene>
    <name evidence="9" type="ORF">AWR36_006795</name>
</gene>
<evidence type="ECO:0000256" key="2">
    <source>
        <dbReference type="ARBA" id="ARBA00007935"/>
    </source>
</evidence>
<evidence type="ECO:0000313" key="10">
    <source>
        <dbReference type="Proteomes" id="UP000218427"/>
    </source>
</evidence>
<dbReference type="PANTHER" id="PTHR30472">
    <property type="entry name" value="FERRIC ENTEROBACTIN TRANSPORT SYSTEM PERMEASE PROTEIN"/>
    <property type="match status" value="1"/>
</dbReference>
<evidence type="ECO:0000256" key="6">
    <source>
        <dbReference type="ARBA" id="ARBA00022989"/>
    </source>
</evidence>
<protein>
    <submittedName>
        <fullName evidence="9">Iron ABC transporter permease</fullName>
    </submittedName>
</protein>
<feature type="transmembrane region" description="Helical" evidence="8">
    <location>
        <begin position="267"/>
        <end position="300"/>
    </location>
</feature>
<comment type="caution">
    <text evidence="9">The sequence shown here is derived from an EMBL/GenBank/DDBJ whole genome shotgun (WGS) entry which is preliminary data.</text>
</comment>
<feature type="transmembrane region" description="Helical" evidence="8">
    <location>
        <begin position="42"/>
        <end position="60"/>
    </location>
</feature>
<evidence type="ECO:0000256" key="5">
    <source>
        <dbReference type="ARBA" id="ARBA00022692"/>
    </source>
</evidence>
<name>A0ABX4I051_9GAMM</name>
<keyword evidence="4" id="KW-1003">Cell membrane</keyword>
<feature type="transmembrane region" description="Helical" evidence="8">
    <location>
        <begin position="149"/>
        <end position="170"/>
    </location>
</feature>
<evidence type="ECO:0000256" key="3">
    <source>
        <dbReference type="ARBA" id="ARBA00022448"/>
    </source>
</evidence>
<dbReference type="Proteomes" id="UP000218427">
    <property type="component" value="Unassembled WGS sequence"/>
</dbReference>
<feature type="transmembrane region" description="Helical" evidence="8">
    <location>
        <begin position="94"/>
        <end position="111"/>
    </location>
</feature>
<feature type="transmembrane region" description="Helical" evidence="8">
    <location>
        <begin position="179"/>
        <end position="197"/>
    </location>
</feature>
<evidence type="ECO:0000256" key="1">
    <source>
        <dbReference type="ARBA" id="ARBA00004651"/>
    </source>
</evidence>
<accession>A0ABX4I051</accession>
<dbReference type="PANTHER" id="PTHR30472:SF29">
    <property type="entry name" value="VITAMIN B12 IMPORT SYSTEM PERMEASE PROTEIN BTUC"/>
    <property type="match status" value="1"/>
</dbReference>
<keyword evidence="10" id="KW-1185">Reference proteome</keyword>
<keyword evidence="6 8" id="KW-1133">Transmembrane helix</keyword>
<dbReference type="InterPro" id="IPR000522">
    <property type="entry name" value="ABC_transptr_permease_BtuC"/>
</dbReference>
<sequence length="366" mass="38683">MWIAAACSHCRRNWVSAPRWWLQTFWKPSNRSERALFDNNKIALGLLAGALPLALVAALLSGPVNIDFAAALQQGWRSENSDAVILWQLRLPRALLAILVGAALGMGGAAMQGMLRNPLAEPALLGVSSGAALAAILLLYYGLAWQSGWWLPLLAIGGAFIAVLSVWLLAGRGASASRLVLAGVAINAFLSALMALALNYAPSMFAMQEIVFWLLGSLANRGWDQLLLALPFILAGGLLLFASRNYLRALTLGEATAVSLGFGGRRYPLALLLGIAAAVGAAVAVAGTIGFIGLVVPHLVRPLVRQDPARLLWASALCGALLLLMADIFVLNFVGAQELRIGAVTAFLGAPFFFWLIVSARRGGAL</sequence>
<dbReference type="Pfam" id="PF01032">
    <property type="entry name" value="FecCD"/>
    <property type="match status" value="1"/>
</dbReference>
<keyword evidence="5 8" id="KW-0812">Transmembrane</keyword>
<feature type="transmembrane region" description="Helical" evidence="8">
    <location>
        <begin position="123"/>
        <end position="143"/>
    </location>
</feature>
<comment type="similarity">
    <text evidence="2">Belongs to the binding-protein-dependent transport system permease family. FecCD subfamily.</text>
</comment>
<feature type="transmembrane region" description="Helical" evidence="8">
    <location>
        <begin position="339"/>
        <end position="358"/>
    </location>
</feature>
<organism evidence="9 10">
    <name type="scientific">Microbulbifer flavimaris</name>
    <dbReference type="NCBI Taxonomy" id="1781068"/>
    <lineage>
        <taxon>Bacteria</taxon>
        <taxon>Pseudomonadati</taxon>
        <taxon>Pseudomonadota</taxon>
        <taxon>Gammaproteobacteria</taxon>
        <taxon>Cellvibrionales</taxon>
        <taxon>Microbulbiferaceae</taxon>
        <taxon>Microbulbifer</taxon>
    </lineage>
</organism>
<dbReference type="SUPFAM" id="SSF81345">
    <property type="entry name" value="ABC transporter involved in vitamin B12 uptake, BtuC"/>
    <property type="match status" value="1"/>
</dbReference>
<keyword evidence="3" id="KW-0813">Transport</keyword>
<keyword evidence="7 8" id="KW-0472">Membrane</keyword>
<evidence type="ECO:0000313" key="9">
    <source>
        <dbReference type="EMBL" id="PCO05716.1"/>
    </source>
</evidence>
<dbReference type="EMBL" id="LRFG02000002">
    <property type="protein sequence ID" value="PCO05716.1"/>
    <property type="molecule type" value="Genomic_DNA"/>
</dbReference>
<dbReference type="CDD" id="cd06550">
    <property type="entry name" value="TM_ABC_iron-siderophores_like"/>
    <property type="match status" value="1"/>
</dbReference>
<comment type="subcellular location">
    <subcellularLocation>
        <location evidence="1">Cell membrane</location>
        <topology evidence="1">Multi-pass membrane protein</topology>
    </subcellularLocation>
</comment>
<reference evidence="9" key="1">
    <citation type="submission" date="2017-08" db="EMBL/GenBank/DDBJ databases">
        <title>Microbulbifer marisrubri sp. nov., a halophilic alphaproteobacterium isolated from marine sediment of the Yellow Sea, China.</title>
        <authorList>
            <person name="Zhang G."/>
            <person name="Xiong Q."/>
        </authorList>
    </citation>
    <scope>NUCLEOTIDE SEQUENCE [LARGE SCALE GENOMIC DNA]</scope>
    <source>
        <strain evidence="9">WRN-8</strain>
    </source>
</reference>
<evidence type="ECO:0000256" key="7">
    <source>
        <dbReference type="ARBA" id="ARBA00023136"/>
    </source>
</evidence>
<feature type="transmembrane region" description="Helical" evidence="8">
    <location>
        <begin position="226"/>
        <end position="247"/>
    </location>
</feature>
<proteinExistence type="inferred from homology"/>
<evidence type="ECO:0000256" key="8">
    <source>
        <dbReference type="SAM" id="Phobius"/>
    </source>
</evidence>
<evidence type="ECO:0000256" key="4">
    <source>
        <dbReference type="ARBA" id="ARBA00022475"/>
    </source>
</evidence>
<dbReference type="Gene3D" id="1.10.3470.10">
    <property type="entry name" value="ABC transporter involved in vitamin B12 uptake, BtuC"/>
    <property type="match status" value="1"/>
</dbReference>
<feature type="transmembrane region" description="Helical" evidence="8">
    <location>
        <begin position="312"/>
        <end position="333"/>
    </location>
</feature>